<feature type="transmembrane region" description="Helical" evidence="6">
    <location>
        <begin position="56"/>
        <end position="79"/>
    </location>
</feature>
<evidence type="ECO:0000256" key="3">
    <source>
        <dbReference type="ARBA" id="ARBA00022692"/>
    </source>
</evidence>
<dbReference type="AlphaFoldDB" id="A0AAN9FVE7"/>
<evidence type="ECO:0000256" key="1">
    <source>
        <dbReference type="ARBA" id="ARBA00004141"/>
    </source>
</evidence>
<dbReference type="PANTHER" id="PTHR16007">
    <property type="entry name" value="EPIDIDYMAL MEMBRANE PROTEIN E9-RELATED"/>
    <property type="match status" value="1"/>
</dbReference>
<dbReference type="EMBL" id="JBAMIC010004070">
    <property type="protein sequence ID" value="KAK7087333.1"/>
    <property type="molecule type" value="Genomic_DNA"/>
</dbReference>
<dbReference type="GO" id="GO:0016020">
    <property type="term" value="C:membrane"/>
    <property type="evidence" value="ECO:0007669"/>
    <property type="project" value="UniProtKB-SubCell"/>
</dbReference>
<sequence>MTSFWGYVTEGCFLLVLSLWWMINTFADIVKCKHATRTFRPKMTYPWPGTNFPVEIMYKIFVSTFGFFGQLAYGGGKFYDEEGDFKSMTELMYMTIYGMFMLHSVLDLSLWLRAPLVKGSNYASAATGFFWYAFALHSRTDDLEGVQMMVRTFPVFILLITSACFVLEPLWSRGFMCCVVRAFCVQTYATWCFQSAHVLHGASAFPGSEPNPSWDPKDHRNIAYTAAFFGLHLCINLVLVTATYTATALFLRMRHGIKVDNEDDITSGYGYKTLSYSDDVKESEHESKVKLLSSYAST</sequence>
<dbReference type="PANTHER" id="PTHR16007:SF15">
    <property type="entry name" value="TRANSMEMBRANE PROTEIN 45B"/>
    <property type="match status" value="1"/>
</dbReference>
<evidence type="ECO:0000313" key="8">
    <source>
        <dbReference type="Proteomes" id="UP001374579"/>
    </source>
</evidence>
<evidence type="ECO:0000256" key="6">
    <source>
        <dbReference type="SAM" id="Phobius"/>
    </source>
</evidence>
<feature type="transmembrane region" description="Helical" evidence="6">
    <location>
        <begin position="222"/>
        <end position="251"/>
    </location>
</feature>
<evidence type="ECO:0000256" key="2">
    <source>
        <dbReference type="ARBA" id="ARBA00006948"/>
    </source>
</evidence>
<dbReference type="InterPro" id="IPR042127">
    <property type="entry name" value="TMEM45"/>
</dbReference>
<dbReference type="Pfam" id="PF04819">
    <property type="entry name" value="DUF716"/>
    <property type="match status" value="1"/>
</dbReference>
<keyword evidence="5 6" id="KW-0472">Membrane</keyword>
<feature type="transmembrane region" description="Helical" evidence="6">
    <location>
        <begin position="148"/>
        <end position="171"/>
    </location>
</feature>
<gene>
    <name evidence="7" type="ORF">V1264_021402</name>
</gene>
<dbReference type="Proteomes" id="UP001374579">
    <property type="component" value="Unassembled WGS sequence"/>
</dbReference>
<evidence type="ECO:0000313" key="7">
    <source>
        <dbReference type="EMBL" id="KAK7087333.1"/>
    </source>
</evidence>
<keyword evidence="4 6" id="KW-1133">Transmembrane helix</keyword>
<accession>A0AAN9FVE7</accession>
<evidence type="ECO:0000256" key="4">
    <source>
        <dbReference type="ARBA" id="ARBA00022989"/>
    </source>
</evidence>
<keyword evidence="8" id="KW-1185">Reference proteome</keyword>
<comment type="similarity">
    <text evidence="2">Belongs to the TMEM45 family.</text>
</comment>
<proteinExistence type="inferred from homology"/>
<organism evidence="7 8">
    <name type="scientific">Littorina saxatilis</name>
    <dbReference type="NCBI Taxonomy" id="31220"/>
    <lineage>
        <taxon>Eukaryota</taxon>
        <taxon>Metazoa</taxon>
        <taxon>Spiralia</taxon>
        <taxon>Lophotrochozoa</taxon>
        <taxon>Mollusca</taxon>
        <taxon>Gastropoda</taxon>
        <taxon>Caenogastropoda</taxon>
        <taxon>Littorinimorpha</taxon>
        <taxon>Littorinoidea</taxon>
        <taxon>Littorinidae</taxon>
        <taxon>Littorina</taxon>
    </lineage>
</organism>
<comment type="caution">
    <text evidence="7">The sequence shown here is derived from an EMBL/GenBank/DDBJ whole genome shotgun (WGS) entry which is preliminary data.</text>
</comment>
<feature type="transmembrane region" description="Helical" evidence="6">
    <location>
        <begin position="91"/>
        <end position="113"/>
    </location>
</feature>
<dbReference type="InterPro" id="IPR006904">
    <property type="entry name" value="DUF716"/>
</dbReference>
<name>A0AAN9FVE7_9CAEN</name>
<keyword evidence="3 6" id="KW-0812">Transmembrane</keyword>
<protein>
    <submittedName>
        <fullName evidence="7">Uncharacterized protein</fullName>
    </submittedName>
</protein>
<reference evidence="7 8" key="1">
    <citation type="submission" date="2024-02" db="EMBL/GenBank/DDBJ databases">
        <title>Chromosome-scale genome assembly of the rough periwinkle Littorina saxatilis.</title>
        <authorList>
            <person name="De Jode A."/>
            <person name="Faria R."/>
            <person name="Formenti G."/>
            <person name="Sims Y."/>
            <person name="Smith T.P."/>
            <person name="Tracey A."/>
            <person name="Wood J.M.D."/>
            <person name="Zagrodzka Z.B."/>
            <person name="Johannesson K."/>
            <person name="Butlin R.K."/>
            <person name="Leder E.H."/>
        </authorList>
    </citation>
    <scope>NUCLEOTIDE SEQUENCE [LARGE SCALE GENOMIC DNA]</scope>
    <source>
        <strain evidence="7">Snail1</strain>
        <tissue evidence="7">Muscle</tissue>
    </source>
</reference>
<evidence type="ECO:0000256" key="5">
    <source>
        <dbReference type="ARBA" id="ARBA00023136"/>
    </source>
</evidence>
<comment type="subcellular location">
    <subcellularLocation>
        <location evidence="1">Membrane</location>
        <topology evidence="1">Multi-pass membrane protein</topology>
    </subcellularLocation>
</comment>
<feature type="transmembrane region" description="Helical" evidence="6">
    <location>
        <begin position="119"/>
        <end position="136"/>
    </location>
</feature>